<sequence length="241" mass="25733">MFLGWASILLAMRGDYGTAAPLIGFAMVLDTLDGRIARLTGATSEFGEEFDSLADVISFGLAPAILVFAWGLQPLGRIGWAAGFIYMTATAMRLARFNIRGKTPDKRYFVGLPSPPAAGVLAATVFAYPEVLTIEAESVLALFLVLVPAILMVSRMRFLSIATIIPEGRRSSLSLIVIAGVIAAIAAQPQAVLLAMAYVYLLSGPLGFLWSRVVRKPSRLSERADDLSSDGPRPASTNKSP</sequence>
<keyword evidence="9 16" id="KW-1133">Transmembrane helix</keyword>
<name>A0A382JVE6_9ZZZZ</name>
<feature type="transmembrane region" description="Helical" evidence="16">
    <location>
        <begin position="171"/>
        <end position="187"/>
    </location>
</feature>
<dbReference type="GO" id="GO:0016020">
    <property type="term" value="C:membrane"/>
    <property type="evidence" value="ECO:0007669"/>
    <property type="project" value="InterPro"/>
</dbReference>
<evidence type="ECO:0000256" key="13">
    <source>
        <dbReference type="ARBA" id="ARBA00023264"/>
    </source>
</evidence>
<dbReference type="InterPro" id="IPR043130">
    <property type="entry name" value="CDP-OH_PTrfase_TM_dom"/>
</dbReference>
<comment type="similarity">
    <text evidence="3">Belongs to the CDP-alcohol phosphatidyltransferase class-I family.</text>
</comment>
<dbReference type="EC" id="2.7.8.8" evidence="4"/>
<feature type="transmembrane region" description="Helical" evidence="16">
    <location>
        <begin position="108"/>
        <end position="128"/>
    </location>
</feature>
<comment type="catalytic activity">
    <reaction evidence="1">
        <text>a CDP-1,2-diacyl-sn-glycerol + L-serine = a 1,2-diacyl-sn-glycero-3-phospho-L-serine + CMP + H(+)</text>
        <dbReference type="Rhea" id="RHEA:16913"/>
        <dbReference type="ChEBI" id="CHEBI:15378"/>
        <dbReference type="ChEBI" id="CHEBI:33384"/>
        <dbReference type="ChEBI" id="CHEBI:57262"/>
        <dbReference type="ChEBI" id="CHEBI:58332"/>
        <dbReference type="ChEBI" id="CHEBI:60377"/>
        <dbReference type="EC" id="2.7.8.8"/>
    </reaction>
</comment>
<keyword evidence="12" id="KW-0594">Phospholipid biosynthesis</keyword>
<evidence type="ECO:0000256" key="3">
    <source>
        <dbReference type="ARBA" id="ARBA00010441"/>
    </source>
</evidence>
<protein>
    <recommendedName>
        <fullName evidence="5">CDP-diacylglycerol--serine O-phosphatidyltransferase</fullName>
        <ecNumber evidence="4">2.7.8.8</ecNumber>
    </recommendedName>
    <alternativeName>
        <fullName evidence="14">Phosphatidylserine synthase</fullName>
    </alternativeName>
</protein>
<keyword evidence="10" id="KW-0443">Lipid metabolism</keyword>
<evidence type="ECO:0000256" key="2">
    <source>
        <dbReference type="ARBA" id="ARBA00004127"/>
    </source>
</evidence>
<dbReference type="GO" id="GO:0008654">
    <property type="term" value="P:phospholipid biosynthetic process"/>
    <property type="evidence" value="ECO:0007669"/>
    <property type="project" value="UniProtKB-KW"/>
</dbReference>
<dbReference type="NCBIfam" id="TIGR00473">
    <property type="entry name" value="pssA"/>
    <property type="match status" value="1"/>
</dbReference>
<proteinExistence type="inferred from homology"/>
<dbReference type="Gene3D" id="1.20.120.1760">
    <property type="match status" value="1"/>
</dbReference>
<evidence type="ECO:0000313" key="17">
    <source>
        <dbReference type="EMBL" id="SVC15749.1"/>
    </source>
</evidence>
<evidence type="ECO:0000256" key="12">
    <source>
        <dbReference type="ARBA" id="ARBA00023209"/>
    </source>
</evidence>
<dbReference type="InterPro" id="IPR050324">
    <property type="entry name" value="CDP-alcohol_PTase-I"/>
</dbReference>
<dbReference type="GO" id="GO:0012505">
    <property type="term" value="C:endomembrane system"/>
    <property type="evidence" value="ECO:0007669"/>
    <property type="project" value="UniProtKB-SubCell"/>
</dbReference>
<evidence type="ECO:0000256" key="6">
    <source>
        <dbReference type="ARBA" id="ARBA00022516"/>
    </source>
</evidence>
<evidence type="ECO:0000256" key="5">
    <source>
        <dbReference type="ARBA" id="ARBA00017171"/>
    </source>
</evidence>
<dbReference type="InterPro" id="IPR048254">
    <property type="entry name" value="CDP_ALCOHOL_P_TRANSF_CS"/>
</dbReference>
<organism evidence="17">
    <name type="scientific">marine metagenome</name>
    <dbReference type="NCBI Taxonomy" id="408172"/>
    <lineage>
        <taxon>unclassified sequences</taxon>
        <taxon>metagenomes</taxon>
        <taxon>ecological metagenomes</taxon>
    </lineage>
</organism>
<dbReference type="InterPro" id="IPR000462">
    <property type="entry name" value="CDP-OH_P_trans"/>
</dbReference>
<feature type="transmembrane region" description="Helical" evidence="16">
    <location>
        <begin position="193"/>
        <end position="213"/>
    </location>
</feature>
<keyword evidence="7" id="KW-0808">Transferase</keyword>
<evidence type="ECO:0000256" key="10">
    <source>
        <dbReference type="ARBA" id="ARBA00023098"/>
    </source>
</evidence>
<gene>
    <name evidence="17" type="ORF">METZ01_LOCUS268603</name>
</gene>
<dbReference type="PANTHER" id="PTHR14269">
    <property type="entry name" value="CDP-DIACYLGLYCEROL--GLYCEROL-3-PHOSPHATE 3-PHOSPHATIDYLTRANSFERASE-RELATED"/>
    <property type="match status" value="1"/>
</dbReference>
<evidence type="ECO:0000256" key="11">
    <source>
        <dbReference type="ARBA" id="ARBA00023136"/>
    </source>
</evidence>
<keyword evidence="13" id="KW-1208">Phospholipid metabolism</keyword>
<dbReference type="PROSITE" id="PS00379">
    <property type="entry name" value="CDP_ALCOHOL_P_TRANSF"/>
    <property type="match status" value="1"/>
</dbReference>
<evidence type="ECO:0000256" key="9">
    <source>
        <dbReference type="ARBA" id="ARBA00022989"/>
    </source>
</evidence>
<evidence type="ECO:0000256" key="8">
    <source>
        <dbReference type="ARBA" id="ARBA00022692"/>
    </source>
</evidence>
<dbReference type="GO" id="GO:0003882">
    <property type="term" value="F:CDP-diacylglycerol-serine O-phosphatidyltransferase activity"/>
    <property type="evidence" value="ECO:0007669"/>
    <property type="project" value="UniProtKB-EC"/>
</dbReference>
<keyword evidence="8 16" id="KW-0812">Transmembrane</keyword>
<evidence type="ECO:0000256" key="7">
    <source>
        <dbReference type="ARBA" id="ARBA00022679"/>
    </source>
</evidence>
<keyword evidence="6" id="KW-0444">Lipid biosynthesis</keyword>
<accession>A0A382JVE6</accession>
<dbReference type="AlphaFoldDB" id="A0A382JVE6"/>
<dbReference type="PANTHER" id="PTHR14269:SF61">
    <property type="entry name" value="CDP-DIACYLGLYCEROL--SERINE O-PHOSPHATIDYLTRANSFERASE"/>
    <property type="match status" value="1"/>
</dbReference>
<feature type="transmembrane region" description="Helical" evidence="16">
    <location>
        <begin position="140"/>
        <end position="159"/>
    </location>
</feature>
<evidence type="ECO:0000256" key="1">
    <source>
        <dbReference type="ARBA" id="ARBA00000287"/>
    </source>
</evidence>
<evidence type="ECO:0000256" key="15">
    <source>
        <dbReference type="SAM" id="MobiDB-lite"/>
    </source>
</evidence>
<dbReference type="Pfam" id="PF01066">
    <property type="entry name" value="CDP-OH_P_transf"/>
    <property type="match status" value="1"/>
</dbReference>
<reference evidence="17" key="1">
    <citation type="submission" date="2018-05" db="EMBL/GenBank/DDBJ databases">
        <authorList>
            <person name="Lanie J.A."/>
            <person name="Ng W.-L."/>
            <person name="Kazmierczak K.M."/>
            <person name="Andrzejewski T.M."/>
            <person name="Davidsen T.M."/>
            <person name="Wayne K.J."/>
            <person name="Tettelin H."/>
            <person name="Glass J.I."/>
            <person name="Rusch D."/>
            <person name="Podicherti R."/>
            <person name="Tsui H.-C.T."/>
            <person name="Winkler M.E."/>
        </authorList>
    </citation>
    <scope>NUCLEOTIDE SEQUENCE</scope>
</reference>
<dbReference type="InterPro" id="IPR004533">
    <property type="entry name" value="CDP-diaglyc--ser_O-PTrfase"/>
</dbReference>
<dbReference type="EMBL" id="UINC01076507">
    <property type="protein sequence ID" value="SVC15749.1"/>
    <property type="molecule type" value="Genomic_DNA"/>
</dbReference>
<evidence type="ECO:0000256" key="16">
    <source>
        <dbReference type="SAM" id="Phobius"/>
    </source>
</evidence>
<evidence type="ECO:0000256" key="14">
    <source>
        <dbReference type="ARBA" id="ARBA00032361"/>
    </source>
</evidence>
<evidence type="ECO:0000256" key="4">
    <source>
        <dbReference type="ARBA" id="ARBA00013174"/>
    </source>
</evidence>
<comment type="subcellular location">
    <subcellularLocation>
        <location evidence="2">Endomembrane system</location>
        <topology evidence="2">Multi-pass membrane protein</topology>
    </subcellularLocation>
</comment>
<keyword evidence="11 16" id="KW-0472">Membrane</keyword>
<feature type="region of interest" description="Disordered" evidence="15">
    <location>
        <begin position="220"/>
        <end position="241"/>
    </location>
</feature>